<dbReference type="Proteomes" id="UP000220102">
    <property type="component" value="Unassembled WGS sequence"/>
</dbReference>
<dbReference type="InterPro" id="IPR005632">
    <property type="entry name" value="Chaperone_Skp"/>
</dbReference>
<evidence type="ECO:0000256" key="4">
    <source>
        <dbReference type="SAM" id="MobiDB-lite"/>
    </source>
</evidence>
<dbReference type="PANTHER" id="PTHR35089:SF1">
    <property type="entry name" value="CHAPERONE PROTEIN SKP"/>
    <property type="match status" value="1"/>
</dbReference>
<comment type="caution">
    <text evidence="6">The sequence shown here is derived from an EMBL/GenBank/DDBJ whole genome shotgun (WGS) entry which is preliminary data.</text>
</comment>
<feature type="chain" id="PRO_5012315052" description="Molecular chaperone Skp" evidence="5">
    <location>
        <begin position="21"/>
        <end position="197"/>
    </location>
</feature>
<reference evidence="6 7" key="1">
    <citation type="submission" date="2017-10" db="EMBL/GenBank/DDBJ databases">
        <title>Draft genome of Longibacter Salinarum.</title>
        <authorList>
            <person name="Goh K.M."/>
            <person name="Shamsir M.S."/>
            <person name="Lim S.W."/>
        </authorList>
    </citation>
    <scope>NUCLEOTIDE SEQUENCE [LARGE SCALE GENOMIC DNA]</scope>
    <source>
        <strain evidence="6 7">KCTC 52045</strain>
    </source>
</reference>
<dbReference type="GO" id="GO:0050821">
    <property type="term" value="P:protein stabilization"/>
    <property type="evidence" value="ECO:0007669"/>
    <property type="project" value="TreeGrafter"/>
</dbReference>
<dbReference type="Pfam" id="PF03938">
    <property type="entry name" value="OmpH"/>
    <property type="match status" value="1"/>
</dbReference>
<dbReference type="AlphaFoldDB" id="A0A2A8CW53"/>
<dbReference type="SMART" id="SM00935">
    <property type="entry name" value="OmpH"/>
    <property type="match status" value="1"/>
</dbReference>
<protein>
    <recommendedName>
        <fullName evidence="8">Molecular chaperone Skp</fullName>
    </recommendedName>
</protein>
<evidence type="ECO:0000256" key="5">
    <source>
        <dbReference type="SAM" id="SignalP"/>
    </source>
</evidence>
<sequence>MCVCLVLLLTTALIPSSVQAQQKIGHIDSQYILDRLPEYKTVQQKLDQVEQQWRAEIEEARNRVEELRQEFQARELLYTDEERAERQKEIDEARREVEALRQRYFGPNGELFARQRELMRPIQERILVAVEEVATSDGYDYVLDQSGDVLFMFTREQNDLSDAVLRELGVDVDRQQNNAAPANGTQPQGNSPGRRNN</sequence>
<feature type="signal peptide" evidence="5">
    <location>
        <begin position="1"/>
        <end position="20"/>
    </location>
</feature>
<gene>
    <name evidence="6" type="ORF">CRI94_12360</name>
</gene>
<dbReference type="Gene3D" id="3.30.910.20">
    <property type="entry name" value="Skp domain"/>
    <property type="match status" value="1"/>
</dbReference>
<evidence type="ECO:0000313" key="6">
    <source>
        <dbReference type="EMBL" id="PEN12979.1"/>
    </source>
</evidence>
<dbReference type="GO" id="GO:0051082">
    <property type="term" value="F:unfolded protein binding"/>
    <property type="evidence" value="ECO:0007669"/>
    <property type="project" value="InterPro"/>
</dbReference>
<proteinExistence type="inferred from homology"/>
<dbReference type="InterPro" id="IPR024930">
    <property type="entry name" value="Skp_dom_sf"/>
</dbReference>
<dbReference type="PANTHER" id="PTHR35089">
    <property type="entry name" value="CHAPERONE PROTEIN SKP"/>
    <property type="match status" value="1"/>
</dbReference>
<evidence type="ECO:0000256" key="2">
    <source>
        <dbReference type="ARBA" id="ARBA00022729"/>
    </source>
</evidence>
<accession>A0A2A8CW53</accession>
<keyword evidence="2 5" id="KW-0732">Signal</keyword>
<feature type="coiled-coil region" evidence="3">
    <location>
        <begin position="43"/>
        <end position="103"/>
    </location>
</feature>
<evidence type="ECO:0008006" key="8">
    <source>
        <dbReference type="Google" id="ProtNLM"/>
    </source>
</evidence>
<dbReference type="GO" id="GO:0005829">
    <property type="term" value="C:cytosol"/>
    <property type="evidence" value="ECO:0007669"/>
    <property type="project" value="TreeGrafter"/>
</dbReference>
<dbReference type="SUPFAM" id="SSF111384">
    <property type="entry name" value="OmpH-like"/>
    <property type="match status" value="1"/>
</dbReference>
<name>A0A2A8CW53_9BACT</name>
<dbReference type="EMBL" id="PDEQ01000006">
    <property type="protein sequence ID" value="PEN12979.1"/>
    <property type="molecule type" value="Genomic_DNA"/>
</dbReference>
<organism evidence="6 7">
    <name type="scientific">Longibacter salinarum</name>
    <dbReference type="NCBI Taxonomy" id="1850348"/>
    <lineage>
        <taxon>Bacteria</taxon>
        <taxon>Pseudomonadati</taxon>
        <taxon>Rhodothermota</taxon>
        <taxon>Rhodothermia</taxon>
        <taxon>Rhodothermales</taxon>
        <taxon>Salisaetaceae</taxon>
        <taxon>Longibacter</taxon>
    </lineage>
</organism>
<keyword evidence="3" id="KW-0175">Coiled coil</keyword>
<evidence type="ECO:0000256" key="1">
    <source>
        <dbReference type="ARBA" id="ARBA00009091"/>
    </source>
</evidence>
<feature type="region of interest" description="Disordered" evidence="4">
    <location>
        <begin position="175"/>
        <end position="197"/>
    </location>
</feature>
<evidence type="ECO:0000256" key="3">
    <source>
        <dbReference type="SAM" id="Coils"/>
    </source>
</evidence>
<dbReference type="OrthoDB" id="9788552at2"/>
<comment type="similarity">
    <text evidence="1">Belongs to the Skp family.</text>
</comment>
<keyword evidence="7" id="KW-1185">Reference proteome</keyword>
<evidence type="ECO:0000313" key="7">
    <source>
        <dbReference type="Proteomes" id="UP000220102"/>
    </source>
</evidence>